<name>A0A0A9GQF1_ARUDO</name>
<dbReference type="EMBL" id="GBRH01172302">
    <property type="protein sequence ID" value="JAE25594.1"/>
    <property type="molecule type" value="Transcribed_RNA"/>
</dbReference>
<protein>
    <submittedName>
        <fullName evidence="1">Uncharacterized protein</fullName>
    </submittedName>
</protein>
<accession>A0A0A9GQF1</accession>
<organism evidence="1">
    <name type="scientific">Arundo donax</name>
    <name type="common">Giant reed</name>
    <name type="synonym">Donax arundinaceus</name>
    <dbReference type="NCBI Taxonomy" id="35708"/>
    <lineage>
        <taxon>Eukaryota</taxon>
        <taxon>Viridiplantae</taxon>
        <taxon>Streptophyta</taxon>
        <taxon>Embryophyta</taxon>
        <taxon>Tracheophyta</taxon>
        <taxon>Spermatophyta</taxon>
        <taxon>Magnoliopsida</taxon>
        <taxon>Liliopsida</taxon>
        <taxon>Poales</taxon>
        <taxon>Poaceae</taxon>
        <taxon>PACMAD clade</taxon>
        <taxon>Arundinoideae</taxon>
        <taxon>Arundineae</taxon>
        <taxon>Arundo</taxon>
    </lineage>
</organism>
<reference evidence="1" key="2">
    <citation type="journal article" date="2015" name="Data Brief">
        <title>Shoot transcriptome of the giant reed, Arundo donax.</title>
        <authorList>
            <person name="Barrero R.A."/>
            <person name="Guerrero F.D."/>
            <person name="Moolhuijzen P."/>
            <person name="Goolsby J.A."/>
            <person name="Tidwell J."/>
            <person name="Bellgard S.E."/>
            <person name="Bellgard M.I."/>
        </authorList>
    </citation>
    <scope>NUCLEOTIDE SEQUENCE</scope>
    <source>
        <tissue evidence="1">Shoot tissue taken approximately 20 cm above the soil surface</tissue>
    </source>
</reference>
<dbReference type="AlphaFoldDB" id="A0A0A9GQF1"/>
<sequence>MCGDKMILKVMKIQQYGDAFVTIAYEHIFRTRNSLTRRNNSLERNLHLLRTAVSEQSTMEGNMKL</sequence>
<reference evidence="1" key="1">
    <citation type="submission" date="2014-09" db="EMBL/GenBank/DDBJ databases">
        <authorList>
            <person name="Magalhaes I.L.F."/>
            <person name="Oliveira U."/>
            <person name="Santos F.R."/>
            <person name="Vidigal T.H.D.A."/>
            <person name="Brescovit A.D."/>
            <person name="Santos A.J."/>
        </authorList>
    </citation>
    <scope>NUCLEOTIDE SEQUENCE</scope>
    <source>
        <tissue evidence="1">Shoot tissue taken approximately 20 cm above the soil surface</tissue>
    </source>
</reference>
<evidence type="ECO:0000313" key="1">
    <source>
        <dbReference type="EMBL" id="JAE25594.1"/>
    </source>
</evidence>
<proteinExistence type="predicted"/>